<dbReference type="EMBL" id="HG917868">
    <property type="protein sequence ID" value="CDM68940.1"/>
    <property type="molecule type" value="Genomic_DNA"/>
</dbReference>
<evidence type="ECO:0000256" key="4">
    <source>
        <dbReference type="ARBA" id="ARBA00022692"/>
    </source>
</evidence>
<dbReference type="GO" id="GO:0005886">
    <property type="term" value="C:plasma membrane"/>
    <property type="evidence" value="ECO:0007669"/>
    <property type="project" value="UniProtKB-SubCell"/>
</dbReference>
<dbReference type="eggNOG" id="COG0395">
    <property type="taxonomic scope" value="Bacteria"/>
</dbReference>
<evidence type="ECO:0000313" key="9">
    <source>
        <dbReference type="EMBL" id="CDM68940.1"/>
    </source>
</evidence>
<dbReference type="AlphaFoldDB" id="W6SH05"/>
<dbReference type="STRING" id="1216932.CM240_1782"/>
<feature type="transmembrane region" description="Helical" evidence="7">
    <location>
        <begin position="148"/>
        <end position="166"/>
    </location>
</feature>
<evidence type="ECO:0000256" key="1">
    <source>
        <dbReference type="ARBA" id="ARBA00004651"/>
    </source>
</evidence>
<comment type="subcellular location">
    <subcellularLocation>
        <location evidence="1 7">Cell membrane</location>
        <topology evidence="1 7">Multi-pass membrane protein</topology>
    </subcellularLocation>
</comment>
<dbReference type="RefSeq" id="WP_044038477.1">
    <property type="nucleotide sequence ID" value="NZ_HG917868.1"/>
</dbReference>
<dbReference type="HOGENOM" id="CLU_016047_1_1_9"/>
<feature type="transmembrane region" description="Helical" evidence="7">
    <location>
        <begin position="187"/>
        <end position="209"/>
    </location>
</feature>
<dbReference type="PATRIC" id="fig|1216932.3.peg.1777"/>
<keyword evidence="5 7" id="KW-1133">Transmembrane helix</keyword>
<keyword evidence="2 7" id="KW-0813">Transport</keyword>
<evidence type="ECO:0000256" key="2">
    <source>
        <dbReference type="ARBA" id="ARBA00022448"/>
    </source>
</evidence>
<reference evidence="9 10" key="1">
    <citation type="submission" date="2013-11" db="EMBL/GenBank/DDBJ databases">
        <title>Complete genome sequence of Clostridum sp. M2/40.</title>
        <authorList>
            <person name="Wibberg D."/>
            <person name="Puehler A."/>
            <person name="Schlueter A."/>
        </authorList>
    </citation>
    <scope>NUCLEOTIDE SEQUENCE [LARGE SCALE GENOMIC DNA]</scope>
    <source>
        <strain evidence="10">M2/40</strain>
    </source>
</reference>
<accession>W6SH05</accession>
<dbReference type="SUPFAM" id="SSF161098">
    <property type="entry name" value="MetI-like"/>
    <property type="match status" value="1"/>
</dbReference>
<keyword evidence="10" id="KW-1185">Reference proteome</keyword>
<dbReference type="InterPro" id="IPR000515">
    <property type="entry name" value="MetI-like"/>
</dbReference>
<keyword evidence="3" id="KW-1003">Cell membrane</keyword>
<comment type="similarity">
    <text evidence="7">Belongs to the binding-protein-dependent transport system permease family.</text>
</comment>
<sequence>MSKKVLSKNKINLLILVYKNILLIIASIFTVFPFIWMIVSALKTKSEIMDTSKFLPSVAQWGNFIEVLTNSPILRYMGNSLFVSIITVILQLVTGAMIAYAIVNMRFKGRNILFLVIMGTYMLPTVATYVPSYIILSKLNLLNTYTGLIISNAVSIFGIFLLRQAFMQLPKGLIEAARVDGASHWQIIWKIVFPITKPAFITFGLISFISSYNNYMWPSLITDSPELSLVSQGLRRFFVEGGAYGTEWPLVMAASTVIVVPLIILFMFTQKWFISGIGDTGIKG</sequence>
<feature type="transmembrane region" description="Helical" evidence="7">
    <location>
        <begin position="248"/>
        <end position="268"/>
    </location>
</feature>
<protein>
    <recommendedName>
        <fullName evidence="8">ABC transmembrane type-1 domain-containing protein</fullName>
    </recommendedName>
</protein>
<evidence type="ECO:0000313" key="10">
    <source>
        <dbReference type="Proteomes" id="UP000019426"/>
    </source>
</evidence>
<dbReference type="KEGG" id="clt:CM240_1782"/>
<dbReference type="OrthoDB" id="9787837at2"/>
<dbReference type="Gene3D" id="1.10.3720.10">
    <property type="entry name" value="MetI-like"/>
    <property type="match status" value="1"/>
</dbReference>
<gene>
    <name evidence="9" type="ORF">CM240_1782</name>
</gene>
<dbReference type="PANTHER" id="PTHR43744:SF12">
    <property type="entry name" value="ABC TRANSPORTER PERMEASE PROTEIN MG189-RELATED"/>
    <property type="match status" value="1"/>
</dbReference>
<feature type="domain" description="ABC transmembrane type-1" evidence="8">
    <location>
        <begin position="77"/>
        <end position="269"/>
    </location>
</feature>
<evidence type="ECO:0000256" key="5">
    <source>
        <dbReference type="ARBA" id="ARBA00022989"/>
    </source>
</evidence>
<feature type="transmembrane region" description="Helical" evidence="7">
    <location>
        <begin position="21"/>
        <end position="42"/>
    </location>
</feature>
<keyword evidence="4 7" id="KW-0812">Transmembrane</keyword>
<evidence type="ECO:0000256" key="3">
    <source>
        <dbReference type="ARBA" id="ARBA00022475"/>
    </source>
</evidence>
<feature type="transmembrane region" description="Helical" evidence="7">
    <location>
        <begin position="81"/>
        <end position="103"/>
    </location>
</feature>
<dbReference type="PROSITE" id="PS50928">
    <property type="entry name" value="ABC_TM1"/>
    <property type="match status" value="1"/>
</dbReference>
<proteinExistence type="inferred from homology"/>
<dbReference type="GO" id="GO:0055085">
    <property type="term" value="P:transmembrane transport"/>
    <property type="evidence" value="ECO:0007669"/>
    <property type="project" value="InterPro"/>
</dbReference>
<dbReference type="Proteomes" id="UP000019426">
    <property type="component" value="Chromosome M2/40_rep1"/>
</dbReference>
<dbReference type="Pfam" id="PF00528">
    <property type="entry name" value="BPD_transp_1"/>
    <property type="match status" value="1"/>
</dbReference>
<dbReference type="CDD" id="cd06261">
    <property type="entry name" value="TM_PBP2"/>
    <property type="match status" value="1"/>
</dbReference>
<name>W6SH05_9CLOT</name>
<dbReference type="PANTHER" id="PTHR43744">
    <property type="entry name" value="ABC TRANSPORTER PERMEASE PROTEIN MG189-RELATED-RELATED"/>
    <property type="match status" value="1"/>
</dbReference>
<dbReference type="InterPro" id="IPR035906">
    <property type="entry name" value="MetI-like_sf"/>
</dbReference>
<organism evidence="9 10">
    <name type="scientific">Clostridium bornimense</name>
    <dbReference type="NCBI Taxonomy" id="1216932"/>
    <lineage>
        <taxon>Bacteria</taxon>
        <taxon>Bacillati</taxon>
        <taxon>Bacillota</taxon>
        <taxon>Clostridia</taxon>
        <taxon>Eubacteriales</taxon>
        <taxon>Clostridiaceae</taxon>
        <taxon>Clostridium</taxon>
    </lineage>
</organism>
<evidence type="ECO:0000259" key="8">
    <source>
        <dbReference type="PROSITE" id="PS50928"/>
    </source>
</evidence>
<feature type="transmembrane region" description="Helical" evidence="7">
    <location>
        <begin position="112"/>
        <end position="136"/>
    </location>
</feature>
<evidence type="ECO:0000256" key="7">
    <source>
        <dbReference type="RuleBase" id="RU363032"/>
    </source>
</evidence>
<evidence type="ECO:0000256" key="6">
    <source>
        <dbReference type="ARBA" id="ARBA00023136"/>
    </source>
</evidence>
<keyword evidence="6 7" id="KW-0472">Membrane</keyword>